<name>A0ABT5LLE3_9GAMM</name>
<evidence type="ECO:0000313" key="2">
    <source>
        <dbReference type="Proteomes" id="UP001217178"/>
    </source>
</evidence>
<protein>
    <submittedName>
        <fullName evidence="1">Uncharacterized protein</fullName>
    </submittedName>
</protein>
<dbReference type="EMBL" id="JAQRFI010000314">
    <property type="protein sequence ID" value="MDC9591941.1"/>
    <property type="molecule type" value="Genomic_DNA"/>
</dbReference>
<keyword evidence="2" id="KW-1185">Reference proteome</keyword>
<feature type="non-terminal residue" evidence="1">
    <location>
        <position position="1"/>
    </location>
</feature>
<gene>
    <name evidence="1" type="ORF">PSI23_22400</name>
</gene>
<dbReference type="Proteomes" id="UP001217178">
    <property type="component" value="Unassembled WGS sequence"/>
</dbReference>
<dbReference type="RefSeq" id="WP_273557092.1">
    <property type="nucleotide sequence ID" value="NZ_JAQRFI010000314.1"/>
</dbReference>
<feature type="non-terminal residue" evidence="1">
    <location>
        <position position="84"/>
    </location>
</feature>
<comment type="caution">
    <text evidence="1">The sequence shown here is derived from an EMBL/GenBank/DDBJ whole genome shotgun (WGS) entry which is preliminary data.</text>
</comment>
<organism evidence="1 2">
    <name type="scientific">Xenorhabdus yunnanensis</name>
    <dbReference type="NCBI Taxonomy" id="3025878"/>
    <lineage>
        <taxon>Bacteria</taxon>
        <taxon>Pseudomonadati</taxon>
        <taxon>Pseudomonadota</taxon>
        <taxon>Gammaproteobacteria</taxon>
        <taxon>Enterobacterales</taxon>
        <taxon>Morganellaceae</taxon>
        <taxon>Xenorhabdus</taxon>
    </lineage>
</organism>
<proteinExistence type="predicted"/>
<reference evidence="1 2" key="1">
    <citation type="submission" date="2023-02" db="EMBL/GenBank/DDBJ databases">
        <title>Entomopathogenic bacteria.</title>
        <authorList>
            <person name="Machado R.A."/>
        </authorList>
    </citation>
    <scope>NUCLEOTIDE SEQUENCE [LARGE SCALE GENOMIC DNA]</scope>
    <source>
        <strain evidence="1 2">XENO-10</strain>
    </source>
</reference>
<accession>A0ABT5LLE3</accession>
<evidence type="ECO:0000313" key="1">
    <source>
        <dbReference type="EMBL" id="MDC9591941.1"/>
    </source>
</evidence>
<sequence>IPLNVSVSAQHGLKEIVWDTANLLAGGGKLENVSAPALSANLAAESVRGGTHYLLTLPPFHDKGNNTYTLSGVAYDNQGNASER</sequence>